<keyword evidence="1" id="KW-1133">Transmembrane helix</keyword>
<dbReference type="AlphaFoldDB" id="A0A1M5F1H2"/>
<reference evidence="3" key="1">
    <citation type="submission" date="2016-11" db="EMBL/GenBank/DDBJ databases">
        <authorList>
            <person name="Varghese N."/>
            <person name="Submissions S."/>
        </authorList>
    </citation>
    <scope>NUCLEOTIDE SEQUENCE [LARGE SCALE GENOMIC DNA]</scope>
    <source>
        <strain evidence="3">DSM 29326</strain>
    </source>
</reference>
<evidence type="ECO:0000256" key="1">
    <source>
        <dbReference type="SAM" id="Phobius"/>
    </source>
</evidence>
<dbReference type="STRING" id="366533.SAMN05444339_11624"/>
<sequence>MTDQTSPALSDGELRETLDMIGTVVASVSDRVDAQTDALERLNKTTTEARQAAFAAQRQTDPEFYGQIVGEVALKLIEVSLSDLKGTISDLDHQTRQTVTVLKQKDDDRDRDRQSLAERERRIDAFKAKLPWMAFAVGVFAMVMTLTVPRFIAQFPAGCGVLSGTWTETSASSYVCAFFNRS</sequence>
<keyword evidence="1" id="KW-0812">Transmembrane</keyword>
<keyword evidence="1" id="KW-0472">Membrane</keyword>
<proteinExistence type="predicted"/>
<feature type="transmembrane region" description="Helical" evidence="1">
    <location>
        <begin position="130"/>
        <end position="152"/>
    </location>
</feature>
<dbReference type="OrthoDB" id="7876532at2"/>
<protein>
    <submittedName>
        <fullName evidence="2">Uncharacterized protein</fullName>
    </submittedName>
</protein>
<accession>A0A1M5F1H2</accession>
<dbReference type="Proteomes" id="UP000183987">
    <property type="component" value="Unassembled WGS sequence"/>
</dbReference>
<keyword evidence="3" id="KW-1185">Reference proteome</keyword>
<gene>
    <name evidence="2" type="ORF">SAMN05444339_11624</name>
</gene>
<evidence type="ECO:0000313" key="2">
    <source>
        <dbReference type="EMBL" id="SHF85277.1"/>
    </source>
</evidence>
<dbReference type="RefSeq" id="WP_072858783.1">
    <property type="nucleotide sequence ID" value="NZ_FQUE01000016.1"/>
</dbReference>
<name>A0A1M5F1H2_LOKAT</name>
<dbReference type="EMBL" id="FQUE01000016">
    <property type="protein sequence ID" value="SHF85277.1"/>
    <property type="molecule type" value="Genomic_DNA"/>
</dbReference>
<evidence type="ECO:0000313" key="3">
    <source>
        <dbReference type="Proteomes" id="UP000183987"/>
    </source>
</evidence>
<organism evidence="2 3">
    <name type="scientific">Loktanella atrilutea</name>
    <dbReference type="NCBI Taxonomy" id="366533"/>
    <lineage>
        <taxon>Bacteria</taxon>
        <taxon>Pseudomonadati</taxon>
        <taxon>Pseudomonadota</taxon>
        <taxon>Alphaproteobacteria</taxon>
        <taxon>Rhodobacterales</taxon>
        <taxon>Roseobacteraceae</taxon>
        <taxon>Loktanella</taxon>
    </lineage>
</organism>